<proteinExistence type="inferred from homology"/>
<accession>A0A423TEY2</accession>
<dbReference type="InterPro" id="IPR023415">
    <property type="entry name" value="LDLR_class-A_CS"/>
</dbReference>
<feature type="disulfide bond" evidence="16">
    <location>
        <begin position="672"/>
        <end position="687"/>
    </location>
</feature>
<keyword evidence="10" id="KW-0915">Sodium</keyword>
<keyword evidence="7 17" id="KW-0812">Transmembrane</keyword>
<evidence type="ECO:0000313" key="20">
    <source>
        <dbReference type="Proteomes" id="UP000283509"/>
    </source>
</evidence>
<keyword evidence="20" id="KW-1185">Reference proteome</keyword>
<feature type="disulfide bond" evidence="16">
    <location>
        <begin position="422"/>
        <end position="440"/>
    </location>
</feature>
<dbReference type="InterPro" id="IPR036055">
    <property type="entry name" value="LDL_receptor-like_sf"/>
</dbReference>
<dbReference type="PANTHER" id="PTHR24270">
    <property type="entry name" value="LOW-DENSITY LIPOPROTEIN RECEPTOR-RELATED"/>
    <property type="match status" value="1"/>
</dbReference>
<evidence type="ECO:0000256" key="8">
    <source>
        <dbReference type="ARBA" id="ARBA00022737"/>
    </source>
</evidence>
<feature type="disulfide bond" evidence="16">
    <location>
        <begin position="203"/>
        <end position="215"/>
    </location>
</feature>
<feature type="disulfide bond" evidence="16">
    <location>
        <begin position="399"/>
        <end position="414"/>
    </location>
</feature>
<dbReference type="GO" id="GO:0016192">
    <property type="term" value="P:vesicle-mediated transport"/>
    <property type="evidence" value="ECO:0007669"/>
    <property type="project" value="UniProtKB-ARBA"/>
</dbReference>
<feature type="disulfide bond" evidence="16">
    <location>
        <begin position="328"/>
        <end position="343"/>
    </location>
</feature>
<evidence type="ECO:0000313" key="19">
    <source>
        <dbReference type="EMBL" id="ROT75049.1"/>
    </source>
</evidence>
<dbReference type="PROSITE" id="PS50068">
    <property type="entry name" value="LDLRA_2"/>
    <property type="match status" value="16"/>
</dbReference>
<evidence type="ECO:0000256" key="3">
    <source>
        <dbReference type="ARBA" id="ARBA00004308"/>
    </source>
</evidence>
<feature type="disulfide bond" evidence="16">
    <location>
        <begin position="529"/>
        <end position="544"/>
    </location>
</feature>
<dbReference type="InterPro" id="IPR001873">
    <property type="entry name" value="ENaC"/>
</dbReference>
<feature type="disulfide bond" evidence="16">
    <location>
        <begin position="709"/>
        <end position="724"/>
    </location>
</feature>
<feature type="disulfide bond" evidence="16">
    <location>
        <begin position="600"/>
        <end position="615"/>
    </location>
</feature>
<keyword evidence="12 18" id="KW-0472">Membrane</keyword>
<feature type="disulfide bond" evidence="16">
    <location>
        <begin position="352"/>
        <end position="370"/>
    </location>
</feature>
<keyword evidence="5 17" id="KW-0813">Transport</keyword>
<keyword evidence="13 16" id="KW-1015">Disulfide bond</keyword>
<dbReference type="OrthoDB" id="9990982at2759"/>
<feature type="disulfide bond" evidence="16">
    <location>
        <begin position="552"/>
        <end position="570"/>
    </location>
</feature>
<evidence type="ECO:0000256" key="10">
    <source>
        <dbReference type="ARBA" id="ARBA00023053"/>
    </source>
</evidence>
<dbReference type="Proteomes" id="UP000283509">
    <property type="component" value="Unassembled WGS sequence"/>
</dbReference>
<evidence type="ECO:0000256" key="13">
    <source>
        <dbReference type="ARBA" id="ARBA00023157"/>
    </source>
</evidence>
<feature type="disulfide bond" evidence="16">
    <location>
        <begin position="152"/>
        <end position="167"/>
    </location>
</feature>
<feature type="disulfide bond" evidence="16">
    <location>
        <begin position="767"/>
        <end position="779"/>
    </location>
</feature>
<feature type="transmembrane region" description="Helical" evidence="18">
    <location>
        <begin position="48"/>
        <end position="69"/>
    </location>
</feature>
<evidence type="ECO:0000256" key="7">
    <source>
        <dbReference type="ARBA" id="ARBA00022692"/>
    </source>
</evidence>
<feature type="disulfide bond" evidence="16">
    <location>
        <begin position="247"/>
        <end position="265"/>
    </location>
</feature>
<reference evidence="19 20" key="2">
    <citation type="submission" date="2019-01" db="EMBL/GenBank/DDBJ databases">
        <title>The decoding of complex shrimp genome reveals the adaptation for benthos swimmer, frequently molting mechanism and breeding impact on genome.</title>
        <authorList>
            <person name="Sun Y."/>
            <person name="Gao Y."/>
            <person name="Yu Y."/>
        </authorList>
    </citation>
    <scope>NUCLEOTIDE SEQUENCE [LARGE SCALE GENOMIC DNA]</scope>
    <source>
        <tissue evidence="19">Muscle</tissue>
    </source>
</reference>
<dbReference type="PANTHER" id="PTHR24270:SF62">
    <property type="entry name" value="LOW-DENSITY LIPOPROTEIN RECEPTOR-RELATED PROTEIN 2"/>
    <property type="match status" value="1"/>
</dbReference>
<feature type="disulfide bond" evidence="16">
    <location>
        <begin position="259"/>
        <end position="274"/>
    </location>
</feature>
<feature type="disulfide bond" evidence="16">
    <location>
        <begin position="140"/>
        <end position="158"/>
    </location>
</feature>
<feature type="disulfide bond" evidence="16">
    <location>
        <begin position="210"/>
        <end position="228"/>
    </location>
</feature>
<reference evidence="19 20" key="1">
    <citation type="submission" date="2018-04" db="EMBL/GenBank/DDBJ databases">
        <authorList>
            <person name="Zhang X."/>
            <person name="Yuan J."/>
            <person name="Li F."/>
            <person name="Xiang J."/>
        </authorList>
    </citation>
    <scope>NUCLEOTIDE SEQUENCE [LARGE SCALE GENOMIC DNA]</scope>
    <source>
        <tissue evidence="19">Muscle</tissue>
    </source>
</reference>
<feature type="disulfide bond" evidence="16">
    <location>
        <begin position="517"/>
        <end position="535"/>
    </location>
</feature>
<feature type="disulfide bond" evidence="16">
    <location>
        <begin position="387"/>
        <end position="405"/>
    </location>
</feature>
<feature type="disulfide bond" evidence="16">
    <location>
        <begin position="732"/>
        <end position="744"/>
    </location>
</feature>
<evidence type="ECO:0000256" key="9">
    <source>
        <dbReference type="ARBA" id="ARBA00022989"/>
    </source>
</evidence>
<evidence type="ECO:0000256" key="12">
    <source>
        <dbReference type="ARBA" id="ARBA00023136"/>
    </source>
</evidence>
<feature type="disulfide bond" evidence="16">
    <location>
        <begin position="133"/>
        <end position="145"/>
    </location>
</feature>
<dbReference type="SMART" id="SM00192">
    <property type="entry name" value="LDLa"/>
    <property type="match status" value="16"/>
</dbReference>
<dbReference type="GO" id="GO:0012505">
    <property type="term" value="C:endomembrane system"/>
    <property type="evidence" value="ECO:0007669"/>
    <property type="project" value="UniProtKB-SubCell"/>
</dbReference>
<feature type="disulfide bond" evidence="16">
    <location>
        <begin position="624"/>
        <end position="642"/>
    </location>
</feature>
<dbReference type="Pfam" id="PF00858">
    <property type="entry name" value="ASC"/>
    <property type="match status" value="2"/>
</dbReference>
<feature type="disulfide bond" evidence="16">
    <location>
        <begin position="690"/>
        <end position="702"/>
    </location>
</feature>
<dbReference type="EMBL" id="QCYY01001815">
    <property type="protein sequence ID" value="ROT75049.1"/>
    <property type="molecule type" value="Genomic_DNA"/>
</dbReference>
<feature type="disulfide bond" evidence="16">
    <location>
        <begin position="636"/>
        <end position="651"/>
    </location>
</feature>
<evidence type="ECO:0000256" key="1">
    <source>
        <dbReference type="ARBA" id="ARBA00004141"/>
    </source>
</evidence>
<keyword evidence="11 17" id="KW-0406">Ion transport</keyword>
<evidence type="ECO:0000256" key="2">
    <source>
        <dbReference type="ARBA" id="ARBA00004167"/>
    </source>
</evidence>
<comment type="similarity">
    <text evidence="4 17">Belongs to the amiloride-sensitive sodium channel (TC 1.A.6) family.</text>
</comment>
<comment type="caution">
    <text evidence="16">Lacks conserved residue(s) required for the propagation of feature annotation.</text>
</comment>
<dbReference type="GO" id="GO:0005886">
    <property type="term" value="C:plasma membrane"/>
    <property type="evidence" value="ECO:0007669"/>
    <property type="project" value="TreeGrafter"/>
</dbReference>
<feature type="disulfide bond" evidence="16">
    <location>
        <begin position="481"/>
        <end position="499"/>
    </location>
</feature>
<name>A0A423TEY2_PENVA</name>
<dbReference type="PROSITE" id="PS01209">
    <property type="entry name" value="LDLRA_1"/>
    <property type="match status" value="2"/>
</dbReference>
<evidence type="ECO:0000256" key="11">
    <source>
        <dbReference type="ARBA" id="ARBA00023065"/>
    </source>
</evidence>
<sequence>MDFPDPIQEEEKEKQEESVTAIAGEFFGTTTIHGVGRVFKKSNVFRRVVWFLVFLVFVVWSVYQIGLVINDYNRFSKNINRKVVVETNVVFPAVTVCNLSPLPRSPALADHPLWAPFMDVEDCYSGKAQPQECLPGMFRCNDGTCIHSRLVCDGDGHCPDKEDEQTCCGCPEYHVGCNDRCYPDYERCFSCGETGCDDVTPPCKEGYFQCLDGRCINNHFLCDGHQDCSWYGEDEKNCTTCREGFLCHTGECLPHYLRCDVSKNCPGGEDESQCDRCAGGVLCPSSDCIEMKYRCKVIETCGDMTWCVTCGEGYECRTGECIPSYQRCDAVKDCPEGDDEGGCDSCKDGFLCNTGECVPFYLTCNAEADCPEGEDELACETCQGYLCKTGECLPSDVRCNGTKRCPGGEDEEECDCKDGFLCNSGACLEVSSFCNGESECPGGEDEAACDTCTEGFLCSSGKCLHSRQRCDTTTCEGGFLCSTGECFPKHYRCDLMDDCPGGEDEEGCDECQGRFFCMTGSCIDQSAVCNNITDCPGGEDESNCDRCKGFQCGTGGCIPSYFRCDTFEGCPNGEDEKDCEYCTNGFLCNDKQCKAISERCNGYEDCPEGEDEIDCETCKEGFLCKSGHCLTYIGRCDGKLHCPDGDDEEDCYTCENRFRCKTGECIVFARWCNNVTDCPGGEDEEDCDRCPEGAFSCNTGECIPAGWRCNFIKECPGGEDEAGCFENFYASCPKGYFQCKDGLCVMGWYHCDGVDDCLYEENQCDECRPGAFKCSTSLCIEGHRVCDGVANCPEGEDELNCTNNDINARTCPPGYMKCEGYCYSGRAVCMYPVECDVDTDILCDSLVIADEAHQVRLRCSEYYRELVTLLGYSTDVNVTFDDEYCLALDQHEFWSPLCQAGVVCDRFGCYDMELNRYSESYASRGPKKMSLLCKGTTLYYDDVSLYSERLEGVLTTKSLKLLLKQQEKKSDLIDLQEMFRPSYDHQQEFAVSPEELVYSCTFDNQPCDHSHFHNWTSDRYGTCYTFNGFMHTGNSKPRTVVHVGPKNGLQLTLNVPVGLPLLSPERGMRVVIHSPFILPVPEEEGFNVGPGSSSVSVTRTENQRLGKPHGECNKYYDTDLPFEYSPLLCDQLCVEQELRQRCGCSIGLSPVYEALAYKPEERCEGKLPSQKLCMDRVKRDVIEQKIQCDCPQSCREMKYQSQVTSSKIDDTGDTLLSNIGGFPSPVHIGVSLVSILEVLEFLWDVCSISLRRCRKTGKLEALRKK</sequence>
<keyword evidence="14 17" id="KW-0739">Sodium transport</keyword>
<feature type="disulfide bond" evidence="16">
    <location>
        <begin position="588"/>
        <end position="606"/>
    </location>
</feature>
<evidence type="ECO:0000256" key="6">
    <source>
        <dbReference type="ARBA" id="ARBA00022461"/>
    </source>
</evidence>
<feature type="disulfide bond" evidence="16">
    <location>
        <begin position="434"/>
        <end position="449"/>
    </location>
</feature>
<dbReference type="Gene3D" id="2.60.470.10">
    <property type="entry name" value="Acid-sensing ion channels like domains"/>
    <property type="match status" value="1"/>
</dbReference>
<dbReference type="PRINTS" id="PR00261">
    <property type="entry name" value="LDLRECEPTOR"/>
</dbReference>
<feature type="disulfide bond" evidence="16">
    <location>
        <begin position="364"/>
        <end position="379"/>
    </location>
</feature>
<feature type="disulfide bond" evidence="16">
    <location>
        <begin position="316"/>
        <end position="334"/>
    </location>
</feature>
<dbReference type="GO" id="GO:0005272">
    <property type="term" value="F:sodium channel activity"/>
    <property type="evidence" value="ECO:0007669"/>
    <property type="project" value="UniProtKB-KW"/>
</dbReference>
<dbReference type="CDD" id="cd00112">
    <property type="entry name" value="LDLa"/>
    <property type="match status" value="15"/>
</dbReference>
<gene>
    <name evidence="19" type="ORF">C7M84_006415</name>
</gene>
<keyword evidence="8" id="KW-0677">Repeat</keyword>
<dbReference type="AlphaFoldDB" id="A0A423TEY2"/>
<feature type="disulfide bond" evidence="16">
    <location>
        <begin position="660"/>
        <end position="678"/>
    </location>
</feature>
<feature type="disulfide bond" evidence="16">
    <location>
        <begin position="739"/>
        <end position="757"/>
    </location>
</feature>
<feature type="disulfide bond" evidence="16">
    <location>
        <begin position="786"/>
        <end position="801"/>
    </location>
</feature>
<dbReference type="InterPro" id="IPR050685">
    <property type="entry name" value="LDLR"/>
</dbReference>
<dbReference type="Pfam" id="PF00057">
    <property type="entry name" value="Ldl_recept_a"/>
    <property type="match status" value="12"/>
</dbReference>
<keyword evidence="6 17" id="KW-0894">Sodium channel</keyword>
<comment type="subcellular location">
    <subcellularLocation>
        <location evidence="3">Endomembrane system</location>
    </subcellularLocation>
    <subcellularLocation>
        <location evidence="1">Membrane</location>
        <topology evidence="1">Multi-pass membrane protein</topology>
    </subcellularLocation>
    <subcellularLocation>
        <location evidence="2">Membrane</location>
        <topology evidence="2">Single-pass membrane protein</topology>
    </subcellularLocation>
</comment>
<keyword evidence="15 17" id="KW-0407">Ion channel</keyword>
<evidence type="ECO:0000256" key="18">
    <source>
        <dbReference type="SAM" id="Phobius"/>
    </source>
</evidence>
<feature type="disulfide bond" evidence="16">
    <location>
        <begin position="697"/>
        <end position="715"/>
    </location>
</feature>
<protein>
    <submittedName>
        <fullName evidence="19">Proteoliaisin</fullName>
    </submittedName>
</protein>
<organism evidence="19 20">
    <name type="scientific">Penaeus vannamei</name>
    <name type="common">Whiteleg shrimp</name>
    <name type="synonym">Litopenaeus vannamei</name>
    <dbReference type="NCBI Taxonomy" id="6689"/>
    <lineage>
        <taxon>Eukaryota</taxon>
        <taxon>Metazoa</taxon>
        <taxon>Ecdysozoa</taxon>
        <taxon>Arthropoda</taxon>
        <taxon>Crustacea</taxon>
        <taxon>Multicrustacea</taxon>
        <taxon>Malacostraca</taxon>
        <taxon>Eumalacostraca</taxon>
        <taxon>Eucarida</taxon>
        <taxon>Decapoda</taxon>
        <taxon>Dendrobranchiata</taxon>
        <taxon>Penaeoidea</taxon>
        <taxon>Penaeidae</taxon>
        <taxon>Penaeus</taxon>
    </lineage>
</organism>
<feature type="disulfide bond" evidence="16">
    <location>
        <begin position="774"/>
        <end position="792"/>
    </location>
</feature>
<keyword evidence="9 18" id="KW-1133">Transmembrane helix</keyword>
<feature type="disulfide bond" evidence="16">
    <location>
        <begin position="493"/>
        <end position="508"/>
    </location>
</feature>
<dbReference type="InterPro" id="IPR002172">
    <property type="entry name" value="LDrepeatLR_classA_rpt"/>
</dbReference>
<evidence type="ECO:0000256" key="16">
    <source>
        <dbReference type="PROSITE-ProRule" id="PRU00124"/>
    </source>
</evidence>
<feature type="disulfide bond" evidence="16">
    <location>
        <begin position="564"/>
        <end position="579"/>
    </location>
</feature>
<evidence type="ECO:0000256" key="17">
    <source>
        <dbReference type="RuleBase" id="RU000679"/>
    </source>
</evidence>
<comment type="caution">
    <text evidence="19">The sequence shown here is derived from an EMBL/GenBank/DDBJ whole genome shotgun (WGS) entry which is preliminary data.</text>
</comment>
<dbReference type="STRING" id="6689.A0A423TEY2"/>
<dbReference type="Gene3D" id="4.10.400.10">
    <property type="entry name" value="Low-density Lipoprotein Receptor"/>
    <property type="match status" value="14"/>
</dbReference>
<evidence type="ECO:0000256" key="4">
    <source>
        <dbReference type="ARBA" id="ARBA00007193"/>
    </source>
</evidence>
<dbReference type="SUPFAM" id="SSF57424">
    <property type="entry name" value="LDL receptor-like module"/>
    <property type="match status" value="16"/>
</dbReference>
<evidence type="ECO:0000256" key="15">
    <source>
        <dbReference type="ARBA" id="ARBA00023303"/>
    </source>
</evidence>
<evidence type="ECO:0000256" key="14">
    <source>
        <dbReference type="ARBA" id="ARBA00023201"/>
    </source>
</evidence>
<evidence type="ECO:0000256" key="5">
    <source>
        <dbReference type="ARBA" id="ARBA00022448"/>
    </source>
</evidence>